<dbReference type="Proteomes" id="UP000017133">
    <property type="component" value="Unassembled WGS sequence"/>
</dbReference>
<gene>
    <name evidence="1" type="ORF">O185_25810</name>
</gene>
<dbReference type="AlphaFoldDB" id="U7QT37"/>
<organism evidence="1 2">
    <name type="scientific">Photorhabdus temperata J3</name>
    <dbReference type="NCBI Taxonomy" id="1389415"/>
    <lineage>
        <taxon>Bacteria</taxon>
        <taxon>Pseudomonadati</taxon>
        <taxon>Pseudomonadota</taxon>
        <taxon>Gammaproteobacteria</taxon>
        <taxon>Enterobacterales</taxon>
        <taxon>Morganellaceae</taxon>
        <taxon>Photorhabdus</taxon>
    </lineage>
</organism>
<evidence type="ECO:0000313" key="2">
    <source>
        <dbReference type="Proteomes" id="UP000017133"/>
    </source>
</evidence>
<keyword evidence="2" id="KW-1185">Reference proteome</keyword>
<sequence length="174" mass="19484">MGDIGPIRVAPFKRDRHLGTIKQRPVKTVGVTRIGTSQTHPQAFSPFRPFRPVKIKRHPVQPVFINIPVRVVHDRAAYPGGQGARYPGFGDQFRSKTDVFRVGDRGECHFKTAIPARTAANTGYHRPFTKGFRGLPPDFQLLTRQQRGGCRQPPQLSLSIQVTFMLQPGVEHPA</sequence>
<name>U7QT37_PHOTE</name>
<feature type="non-terminal residue" evidence="1">
    <location>
        <position position="174"/>
    </location>
</feature>
<proteinExistence type="predicted"/>
<accession>U7QT37</accession>
<protein>
    <submittedName>
        <fullName evidence="1">Uncharacterized protein</fullName>
    </submittedName>
</protein>
<comment type="caution">
    <text evidence="1">The sequence shown here is derived from an EMBL/GenBank/DDBJ whole genome shotgun (WGS) entry which is preliminary data.</text>
</comment>
<evidence type="ECO:0000313" key="1">
    <source>
        <dbReference type="EMBL" id="ERT10285.1"/>
    </source>
</evidence>
<dbReference type="EMBL" id="AXDT01000412">
    <property type="protein sequence ID" value="ERT10285.1"/>
    <property type="molecule type" value="Genomic_DNA"/>
</dbReference>
<reference evidence="1 2" key="1">
    <citation type="submission" date="2013-10" db="EMBL/GenBank/DDBJ databases">
        <title>Whole Genome Shotgun Sequence of Photorhabdus temperata J3.</title>
        <authorList>
            <person name="Park G.-S."/>
            <person name="Hong S.-J."/>
            <person name="Shin J.-H."/>
        </authorList>
    </citation>
    <scope>NUCLEOTIDE SEQUENCE [LARGE SCALE GENOMIC DNA]</scope>
    <source>
        <strain evidence="1 2">J3</strain>
    </source>
</reference>